<dbReference type="STRING" id="745820.SAMN04488053_11223"/>
<feature type="active site" description="Proton acceptor" evidence="6">
    <location>
        <position position="343"/>
    </location>
</feature>
<dbReference type="InterPro" id="IPR020617">
    <property type="entry name" value="Thiolase_C"/>
</dbReference>
<dbReference type="PROSITE" id="PS00099">
    <property type="entry name" value="THIOLASE_3"/>
    <property type="match status" value="1"/>
</dbReference>
<evidence type="ECO:0000313" key="10">
    <source>
        <dbReference type="EMBL" id="SDO37173.1"/>
    </source>
</evidence>
<sequence length="393" mass="42358">MNKPVIVSAVRTAIAKKGGSLSSQQPYEYSGSVIREALNRVNIENKDVADVIFGNTLSSYGNIARVSALHAGLEETTPGLTIDRQCGSGINAVFLAAQFVQTSGKIAVAGGTESMTHTPYLLAPSAKPFDTRPPEFLPRALTPPEWNDTPMGLTAENLAEKYHISKEEQDKFAYESQQKMKKAMEEERFKEQILPIAVTDRKGNVNHFQIDEHPRPDINIEQLNNLKAVFKKEGSVTAGSSSGLNDAAAALVVMSEKEAENRNLDVLGEIIHTAVVGVAPDYMGIGPVPAIQKVLEEAEMTLEEIDLVEINEAFAAQVLACQRELKIAPEMLNVSGGAIAHGHPIAATGAILITKVLYELKRQNLSTAIVSACIGGGQGIAMILKRPEGEKHE</sequence>
<dbReference type="InterPro" id="IPR020613">
    <property type="entry name" value="Thiolase_CS"/>
</dbReference>
<evidence type="ECO:0000256" key="7">
    <source>
        <dbReference type="RuleBase" id="RU003557"/>
    </source>
</evidence>
<organism evidence="10 11">
    <name type="scientific">Alkalicoccus daliensis</name>
    <dbReference type="NCBI Taxonomy" id="745820"/>
    <lineage>
        <taxon>Bacteria</taxon>
        <taxon>Bacillati</taxon>
        <taxon>Bacillota</taxon>
        <taxon>Bacilli</taxon>
        <taxon>Bacillales</taxon>
        <taxon>Bacillaceae</taxon>
        <taxon>Alkalicoccus</taxon>
    </lineage>
</organism>
<dbReference type="Proteomes" id="UP000198778">
    <property type="component" value="Unassembled WGS sequence"/>
</dbReference>
<reference evidence="11" key="1">
    <citation type="submission" date="2016-10" db="EMBL/GenBank/DDBJ databases">
        <authorList>
            <person name="Varghese N."/>
            <person name="Submissions S."/>
        </authorList>
    </citation>
    <scope>NUCLEOTIDE SEQUENCE [LARGE SCALE GENOMIC DNA]</scope>
    <source>
        <strain evidence="11">CGMCC 1.10369</strain>
    </source>
</reference>
<dbReference type="SUPFAM" id="SSF53901">
    <property type="entry name" value="Thiolase-like"/>
    <property type="match status" value="2"/>
</dbReference>
<dbReference type="CDD" id="cd00751">
    <property type="entry name" value="thiolase"/>
    <property type="match status" value="1"/>
</dbReference>
<dbReference type="InterPro" id="IPR020616">
    <property type="entry name" value="Thiolase_N"/>
</dbReference>
<dbReference type="Pfam" id="PF02803">
    <property type="entry name" value="Thiolase_C"/>
    <property type="match status" value="1"/>
</dbReference>
<evidence type="ECO:0000256" key="1">
    <source>
        <dbReference type="ARBA" id="ARBA00010982"/>
    </source>
</evidence>
<feature type="active site" description="Proton acceptor" evidence="6">
    <location>
        <position position="373"/>
    </location>
</feature>
<keyword evidence="4 7" id="KW-0012">Acyltransferase</keyword>
<feature type="domain" description="Thiolase N-terminal" evidence="8">
    <location>
        <begin position="5"/>
        <end position="257"/>
    </location>
</feature>
<evidence type="ECO:0000313" key="11">
    <source>
        <dbReference type="Proteomes" id="UP000198778"/>
    </source>
</evidence>
<dbReference type="PANTHER" id="PTHR18919:SF107">
    <property type="entry name" value="ACETYL-COA ACETYLTRANSFERASE, CYTOSOLIC"/>
    <property type="match status" value="1"/>
</dbReference>
<dbReference type="Pfam" id="PF00108">
    <property type="entry name" value="Thiolase_N"/>
    <property type="match status" value="1"/>
</dbReference>
<keyword evidence="3 7" id="KW-0808">Transferase</keyword>
<dbReference type="PIRSF" id="PIRSF000429">
    <property type="entry name" value="Ac-CoA_Ac_transf"/>
    <property type="match status" value="1"/>
</dbReference>
<feature type="domain" description="Thiolase C-terminal" evidence="9">
    <location>
        <begin position="266"/>
        <end position="385"/>
    </location>
</feature>
<dbReference type="FunFam" id="3.40.47.10:FF:000010">
    <property type="entry name" value="Acetyl-CoA acetyltransferase (Thiolase)"/>
    <property type="match status" value="1"/>
</dbReference>
<gene>
    <name evidence="10" type="ORF">SAMN04488053_11223</name>
</gene>
<evidence type="ECO:0000256" key="5">
    <source>
        <dbReference type="ARBA" id="ARBA00030755"/>
    </source>
</evidence>
<dbReference type="Gene3D" id="3.40.47.10">
    <property type="match status" value="2"/>
</dbReference>
<dbReference type="RefSeq" id="WP_090843750.1">
    <property type="nucleotide sequence ID" value="NZ_FNIL01000012.1"/>
</dbReference>
<comment type="similarity">
    <text evidence="1 7">Belongs to the thiolase-like superfamily. Thiolase family.</text>
</comment>
<dbReference type="GO" id="GO:0003985">
    <property type="term" value="F:acetyl-CoA C-acetyltransferase activity"/>
    <property type="evidence" value="ECO:0007669"/>
    <property type="project" value="UniProtKB-EC"/>
</dbReference>
<dbReference type="PANTHER" id="PTHR18919">
    <property type="entry name" value="ACETYL-COA C-ACYLTRANSFERASE"/>
    <property type="match status" value="1"/>
</dbReference>
<dbReference type="EC" id="2.3.1.9" evidence="2"/>
<dbReference type="EMBL" id="FNIL01000012">
    <property type="protein sequence ID" value="SDO37173.1"/>
    <property type="molecule type" value="Genomic_DNA"/>
</dbReference>
<dbReference type="InterPro" id="IPR020610">
    <property type="entry name" value="Thiolase_AS"/>
</dbReference>
<evidence type="ECO:0000259" key="9">
    <source>
        <dbReference type="Pfam" id="PF02803"/>
    </source>
</evidence>
<evidence type="ECO:0000259" key="8">
    <source>
        <dbReference type="Pfam" id="PF00108"/>
    </source>
</evidence>
<feature type="active site" description="Acyl-thioester intermediate" evidence="6">
    <location>
        <position position="86"/>
    </location>
</feature>
<name>A0A1H0J0U4_9BACI</name>
<evidence type="ECO:0000256" key="2">
    <source>
        <dbReference type="ARBA" id="ARBA00012705"/>
    </source>
</evidence>
<accession>A0A1H0J0U4</accession>
<dbReference type="NCBIfam" id="TIGR01930">
    <property type="entry name" value="AcCoA-C-Actrans"/>
    <property type="match status" value="1"/>
</dbReference>
<dbReference type="InterPro" id="IPR002155">
    <property type="entry name" value="Thiolase"/>
</dbReference>
<evidence type="ECO:0000256" key="6">
    <source>
        <dbReference type="PIRSR" id="PIRSR000429-1"/>
    </source>
</evidence>
<evidence type="ECO:0000256" key="3">
    <source>
        <dbReference type="ARBA" id="ARBA00022679"/>
    </source>
</evidence>
<dbReference type="AlphaFoldDB" id="A0A1H0J0U4"/>
<dbReference type="InterPro" id="IPR016039">
    <property type="entry name" value="Thiolase-like"/>
</dbReference>
<dbReference type="OrthoDB" id="9764892at2"/>
<keyword evidence="11" id="KW-1185">Reference proteome</keyword>
<dbReference type="PROSITE" id="PS00737">
    <property type="entry name" value="THIOLASE_2"/>
    <property type="match status" value="1"/>
</dbReference>
<protein>
    <recommendedName>
        <fullName evidence="2">acetyl-CoA C-acetyltransferase</fullName>
        <ecNumber evidence="2">2.3.1.9</ecNumber>
    </recommendedName>
    <alternativeName>
        <fullName evidence="5">Acetoacetyl-CoA thiolase</fullName>
    </alternativeName>
</protein>
<proteinExistence type="inferred from homology"/>
<evidence type="ECO:0000256" key="4">
    <source>
        <dbReference type="ARBA" id="ARBA00023315"/>
    </source>
</evidence>